<keyword evidence="2" id="KW-1185">Reference proteome</keyword>
<dbReference type="EMBL" id="UYYB01143208">
    <property type="protein sequence ID" value="VDM85634.1"/>
    <property type="molecule type" value="Genomic_DNA"/>
</dbReference>
<accession>A0A3P7K2T0</accession>
<reference evidence="1 2" key="1">
    <citation type="submission" date="2018-11" db="EMBL/GenBank/DDBJ databases">
        <authorList>
            <consortium name="Pathogen Informatics"/>
        </authorList>
    </citation>
    <scope>NUCLEOTIDE SEQUENCE [LARGE SCALE GENOMIC DNA]</scope>
</reference>
<name>A0A3P7K2T0_STRVU</name>
<organism evidence="1 2">
    <name type="scientific">Strongylus vulgaris</name>
    <name type="common">Blood worm</name>
    <dbReference type="NCBI Taxonomy" id="40348"/>
    <lineage>
        <taxon>Eukaryota</taxon>
        <taxon>Metazoa</taxon>
        <taxon>Ecdysozoa</taxon>
        <taxon>Nematoda</taxon>
        <taxon>Chromadorea</taxon>
        <taxon>Rhabditida</taxon>
        <taxon>Rhabditina</taxon>
        <taxon>Rhabditomorpha</taxon>
        <taxon>Strongyloidea</taxon>
        <taxon>Strongylidae</taxon>
        <taxon>Strongylus</taxon>
    </lineage>
</organism>
<dbReference type="Proteomes" id="UP000270094">
    <property type="component" value="Unassembled WGS sequence"/>
</dbReference>
<evidence type="ECO:0000313" key="1">
    <source>
        <dbReference type="EMBL" id="VDM85634.1"/>
    </source>
</evidence>
<gene>
    <name evidence="1" type="ORF">SVUK_LOCUS20632</name>
</gene>
<sequence>METEVVSTPQQVMKTQPSPTVNINVERKVG</sequence>
<dbReference type="AlphaFoldDB" id="A0A3P7K2T0"/>
<proteinExistence type="predicted"/>
<evidence type="ECO:0000313" key="2">
    <source>
        <dbReference type="Proteomes" id="UP000270094"/>
    </source>
</evidence>
<protein>
    <submittedName>
        <fullName evidence="1">Uncharacterized protein</fullName>
    </submittedName>
</protein>